<keyword evidence="3" id="KW-1185">Reference proteome</keyword>
<feature type="region of interest" description="Disordered" evidence="1">
    <location>
        <begin position="1"/>
        <end position="60"/>
    </location>
</feature>
<organism evidence="2 3">
    <name type="scientific">Mycolicibacillus koreensis</name>
    <dbReference type="NCBI Taxonomy" id="1069220"/>
    <lineage>
        <taxon>Bacteria</taxon>
        <taxon>Bacillati</taxon>
        <taxon>Actinomycetota</taxon>
        <taxon>Actinomycetes</taxon>
        <taxon>Mycobacteriales</taxon>
        <taxon>Mycobacteriaceae</taxon>
        <taxon>Mycolicibacillus</taxon>
    </lineage>
</organism>
<comment type="caution">
    <text evidence="2">The sequence shown here is derived from an EMBL/GenBank/DDBJ whole genome shotgun (WGS) entry which is preliminary data.</text>
</comment>
<dbReference type="AlphaFoldDB" id="A0AA91PCU3"/>
<dbReference type="Proteomes" id="UP000193577">
    <property type="component" value="Unassembled WGS sequence"/>
</dbReference>
<feature type="compositionally biased region" description="Pro residues" evidence="1">
    <location>
        <begin position="1"/>
        <end position="14"/>
    </location>
</feature>
<accession>A0AA91PCU3</accession>
<evidence type="ECO:0000256" key="1">
    <source>
        <dbReference type="SAM" id="MobiDB-lite"/>
    </source>
</evidence>
<protein>
    <submittedName>
        <fullName evidence="2">Uncharacterized protein</fullName>
    </submittedName>
</protein>
<gene>
    <name evidence="2" type="ORF">B8W67_14875</name>
</gene>
<dbReference type="EMBL" id="NCXO01000035">
    <property type="protein sequence ID" value="OSC32682.1"/>
    <property type="molecule type" value="Genomic_DNA"/>
</dbReference>
<proteinExistence type="predicted"/>
<evidence type="ECO:0000313" key="3">
    <source>
        <dbReference type="Proteomes" id="UP000193577"/>
    </source>
</evidence>
<evidence type="ECO:0000313" key="2">
    <source>
        <dbReference type="EMBL" id="OSC32682.1"/>
    </source>
</evidence>
<name>A0AA91PCU3_9MYCO</name>
<sequence length="60" mass="6312">MRAPPAPPPVPAPDVAPGQPVWDLGPDTDELVRPHDDPLFSPGGWGRASGGGRHARRDPD</sequence>
<reference evidence="2 3" key="1">
    <citation type="submission" date="2017-04" db="EMBL/GenBank/DDBJ databases">
        <title>The new phylogeny of genus Mycobacterium.</title>
        <authorList>
            <person name="Tortoli E."/>
            <person name="Trovato A."/>
            <person name="Cirillo D.M."/>
        </authorList>
    </citation>
    <scope>NUCLEOTIDE SEQUENCE [LARGE SCALE GENOMIC DNA]</scope>
    <source>
        <strain evidence="2 3">KCTC 19819</strain>
    </source>
</reference>
<feature type="compositionally biased region" description="Gly residues" evidence="1">
    <location>
        <begin position="43"/>
        <end position="52"/>
    </location>
</feature>